<feature type="transmembrane region" description="Helical" evidence="2">
    <location>
        <begin position="136"/>
        <end position="153"/>
    </location>
</feature>
<keyword evidence="5" id="KW-1185">Reference proteome</keyword>
<reference evidence="5" key="1">
    <citation type="submission" date="2006-10" db="EMBL/GenBank/DDBJ databases">
        <authorList>
            <person name="Heidelberg J."/>
            <person name="Sebastian Y."/>
        </authorList>
    </citation>
    <scope>NUCLEOTIDE SEQUENCE [LARGE SCALE GENOMIC DNA]</scope>
    <source>
        <strain evidence="5">EX25</strain>
    </source>
</reference>
<organism evidence="4 5">
    <name type="scientific">Vibrio antiquarius (strain Ex25)</name>
    <dbReference type="NCBI Taxonomy" id="150340"/>
    <lineage>
        <taxon>Bacteria</taxon>
        <taxon>Pseudomonadati</taxon>
        <taxon>Pseudomonadota</taxon>
        <taxon>Gammaproteobacteria</taxon>
        <taxon>Vibrionales</taxon>
        <taxon>Vibrionaceae</taxon>
        <taxon>Vibrio</taxon>
        <taxon>Vibrio diabolicus subgroup</taxon>
    </lineage>
</organism>
<evidence type="ECO:0000256" key="1">
    <source>
        <dbReference type="PROSITE-ProRule" id="PRU00473"/>
    </source>
</evidence>
<dbReference type="PROSITE" id="PS51123">
    <property type="entry name" value="OMPA_2"/>
    <property type="match status" value="1"/>
</dbReference>
<sequence length="433" mass="47973">MGVSFFEHVIWISGSLLLKDLFDSLNSYGSLLVKLVITIGVVVVFSYCAFNINFFPKGLTLGDSLVFIFVALGFGVFYLFWLALGYFCLYGFAYPFSKKLGKNDSKTTKLFMIFIGLVFLGFLSIFYFSTDDFRSVLAPLVSGSILLITTFFWNSKPDGLSDLEIQKREKARVGIIILAFFIAPLIGTTTVSRIVDSSFRVFGINQNNVSLVLSEKNYKIVSRVAKGLEVPLFSCELDKGTTRIIHNVSVLWHGIGDKSLIALLKPDDKGFTPVASLELESQGTNILKALDGNTSFNACISFESDTLFDSYESTPSAQGLKKLDVFTNKIQGYLKSSKLEIASASITGYTDRMPVLSDVDTNHALSLRRAKSVFGSLSSLFNEHVIKLVKVTGKGALNPKSKCGKELESMELKECLSVDRRVEIEFQLRTIKN</sequence>
<keyword evidence="1 2" id="KW-0472">Membrane</keyword>
<name>A0ABM9WXX8_VIBAE</name>
<dbReference type="SUPFAM" id="SSF103088">
    <property type="entry name" value="OmpA-like"/>
    <property type="match status" value="1"/>
</dbReference>
<dbReference type="InterPro" id="IPR006665">
    <property type="entry name" value="OmpA-like"/>
</dbReference>
<keyword evidence="2" id="KW-0812">Transmembrane</keyword>
<evidence type="ECO:0000259" key="3">
    <source>
        <dbReference type="PROSITE" id="PS51123"/>
    </source>
</evidence>
<gene>
    <name evidence="4" type="ORF">VEx25_B0156</name>
</gene>
<proteinExistence type="predicted"/>
<keyword evidence="2" id="KW-1133">Transmembrane helix</keyword>
<feature type="transmembrane region" description="Helical" evidence="2">
    <location>
        <begin position="31"/>
        <end position="52"/>
    </location>
</feature>
<dbReference type="Gene3D" id="3.30.1330.60">
    <property type="entry name" value="OmpA-like domain"/>
    <property type="match status" value="1"/>
</dbReference>
<evidence type="ECO:0000256" key="2">
    <source>
        <dbReference type="SAM" id="Phobius"/>
    </source>
</evidence>
<evidence type="ECO:0000313" key="4">
    <source>
        <dbReference type="EMBL" id="EDN58096.1"/>
    </source>
</evidence>
<protein>
    <recommendedName>
        <fullName evidence="3">OmpA-like domain-containing protein</fullName>
    </recommendedName>
</protein>
<feature type="transmembrane region" description="Helical" evidence="2">
    <location>
        <begin position="64"/>
        <end position="89"/>
    </location>
</feature>
<feature type="transmembrane region" description="Helical" evidence="2">
    <location>
        <begin position="110"/>
        <end position="130"/>
    </location>
</feature>
<feature type="transmembrane region" description="Helical" evidence="2">
    <location>
        <begin position="173"/>
        <end position="195"/>
    </location>
</feature>
<dbReference type="Proteomes" id="UP000242664">
    <property type="component" value="Unassembled WGS sequence"/>
</dbReference>
<dbReference type="EMBL" id="DS267811">
    <property type="protein sequence ID" value="EDN58096.1"/>
    <property type="molecule type" value="Genomic_DNA"/>
</dbReference>
<feature type="domain" description="OmpA-like" evidence="3">
    <location>
        <begin position="295"/>
        <end position="430"/>
    </location>
</feature>
<evidence type="ECO:0000313" key="5">
    <source>
        <dbReference type="Proteomes" id="UP000242664"/>
    </source>
</evidence>
<dbReference type="InterPro" id="IPR036737">
    <property type="entry name" value="OmpA-like_sf"/>
</dbReference>
<accession>A0ABM9WXX8</accession>